<dbReference type="Proteomes" id="UP001177021">
    <property type="component" value="Unassembled WGS sequence"/>
</dbReference>
<evidence type="ECO:0000313" key="2">
    <source>
        <dbReference type="Proteomes" id="UP001177021"/>
    </source>
</evidence>
<protein>
    <submittedName>
        <fullName evidence="1">Uncharacterized protein</fullName>
    </submittedName>
</protein>
<keyword evidence="2" id="KW-1185">Reference proteome</keyword>
<proteinExistence type="predicted"/>
<sequence length="394" mass="43538">MPRTTNPTNKDLDESIQAATQQFEENNNRLTEGLGEVNTAIIATNTRLTEELGVLNSKFETQQQIFQRDLAANNESLKLFIAETIKAYAVPATTFTTTAAATTAVTASDSTTTDTAIMVTATAANTSTTTVFTTSGTPHSPSVPPGYELILPTPSTPIQTPIFTTTTPLTLPISHTPQSFPSTAIQTPIHTTTIPLTLPINHTFPIFPTTPITIPLQPPYQIGTYTPSVMNTSMYSTQPLQPPPFPPPPQQTAGTTTPLFFPHHTPYYIPQLQQFPSYPNFLQNSPTPQTHNSPHPNFRNPKIEMGTFDGTNALDWLFQAEQFFLFYNVALENRLPMVAFYTTRKILNTDGRNLSLKCKNSVTKHVRDRIGDGFNSVVNFLVSKLLETDFIFRL</sequence>
<evidence type="ECO:0000313" key="1">
    <source>
        <dbReference type="EMBL" id="CAJ2648268.1"/>
    </source>
</evidence>
<gene>
    <name evidence="1" type="ORF">MILVUS5_LOCUS16646</name>
</gene>
<comment type="caution">
    <text evidence="1">The sequence shown here is derived from an EMBL/GenBank/DDBJ whole genome shotgun (WGS) entry which is preliminary data.</text>
</comment>
<reference evidence="1" key="1">
    <citation type="submission" date="2023-10" db="EMBL/GenBank/DDBJ databases">
        <authorList>
            <person name="Rodriguez Cubillos JULIANA M."/>
            <person name="De Vega J."/>
        </authorList>
    </citation>
    <scope>NUCLEOTIDE SEQUENCE</scope>
</reference>
<name>A0ACB0JXC7_TRIPR</name>
<organism evidence="1 2">
    <name type="scientific">Trifolium pratense</name>
    <name type="common">Red clover</name>
    <dbReference type="NCBI Taxonomy" id="57577"/>
    <lineage>
        <taxon>Eukaryota</taxon>
        <taxon>Viridiplantae</taxon>
        <taxon>Streptophyta</taxon>
        <taxon>Embryophyta</taxon>
        <taxon>Tracheophyta</taxon>
        <taxon>Spermatophyta</taxon>
        <taxon>Magnoliopsida</taxon>
        <taxon>eudicotyledons</taxon>
        <taxon>Gunneridae</taxon>
        <taxon>Pentapetalae</taxon>
        <taxon>rosids</taxon>
        <taxon>fabids</taxon>
        <taxon>Fabales</taxon>
        <taxon>Fabaceae</taxon>
        <taxon>Papilionoideae</taxon>
        <taxon>50 kb inversion clade</taxon>
        <taxon>NPAAA clade</taxon>
        <taxon>Hologalegina</taxon>
        <taxon>IRL clade</taxon>
        <taxon>Trifolieae</taxon>
        <taxon>Trifolium</taxon>
    </lineage>
</organism>
<dbReference type="EMBL" id="CASHSV030000109">
    <property type="protein sequence ID" value="CAJ2648268.1"/>
    <property type="molecule type" value="Genomic_DNA"/>
</dbReference>
<accession>A0ACB0JXC7</accession>